<dbReference type="STRING" id="536979.SAMN04488055_4195"/>
<dbReference type="Pfam" id="PF16871">
    <property type="entry name" value="DUF5077"/>
    <property type="match status" value="1"/>
</dbReference>
<feature type="domain" description="DUF5077" evidence="2">
    <location>
        <begin position="46"/>
        <end position="164"/>
    </location>
</feature>
<evidence type="ECO:0000313" key="4">
    <source>
        <dbReference type="Proteomes" id="UP000185003"/>
    </source>
</evidence>
<feature type="chain" id="PRO_5009936796" description="DUF5077 domain-containing protein" evidence="1">
    <location>
        <begin position="35"/>
        <end position="434"/>
    </location>
</feature>
<dbReference type="InterPro" id="IPR021862">
    <property type="entry name" value="DUF3472"/>
</dbReference>
<gene>
    <name evidence="3" type="ORF">SAMN04488055_4195</name>
</gene>
<dbReference type="AlphaFoldDB" id="A0A1N6JMV6"/>
<feature type="signal peptide" evidence="1">
    <location>
        <begin position="1"/>
        <end position="34"/>
    </location>
</feature>
<keyword evidence="1" id="KW-0732">Signal</keyword>
<evidence type="ECO:0000256" key="1">
    <source>
        <dbReference type="SAM" id="SignalP"/>
    </source>
</evidence>
<protein>
    <recommendedName>
        <fullName evidence="2">DUF5077 domain-containing protein</fullName>
    </recommendedName>
</protein>
<sequence length="434" mass="48603">MHLRLPSVLFVYMNKQRYSLLTLACLAIANLSFAQKAQNAPVTLPGFTAYAVPEENGVDISGRNGVVKWTDSTNAVNFYFHTSHPGSLKLALQAKSDAPAKIRVTLNGVEKIISIPNGTDYTSIPVLQTKLKDTGFYTISLKGLEKQGAVYADVKSVTLEGSATKDIQFNPKSWRRSASVHLGYTVPDDKKVEWFYGEITVPEGQDKLGTYFMSCGFHRGYFGMQVNGPQERRIIFSVWDSGKEPDSRDKVKYEDQVTLTAKGDSVVASGFGGEGTGGHSHWVYNWKAGETYRFLMHAVPFGTNTQYTAYFYVPEHKEWKLIASFRAPKDGKYMGHLYSFLENFSFENGYLHRKGYFGNHWVKTNTGEWIELTKARFTNDATAKAKDRLDFGGGSENGMFYLWTAGFIPANAKLGDIFERPALGKHPEIDLPKF</sequence>
<dbReference type="Pfam" id="PF11958">
    <property type="entry name" value="DUF3472"/>
    <property type="match status" value="1"/>
</dbReference>
<evidence type="ECO:0000313" key="3">
    <source>
        <dbReference type="EMBL" id="SIO45708.1"/>
    </source>
</evidence>
<proteinExistence type="predicted"/>
<evidence type="ECO:0000259" key="2">
    <source>
        <dbReference type="Pfam" id="PF16871"/>
    </source>
</evidence>
<dbReference type="InterPro" id="IPR031712">
    <property type="entry name" value="DUF5077"/>
</dbReference>
<dbReference type="EMBL" id="FSRA01000002">
    <property type="protein sequence ID" value="SIO45708.1"/>
    <property type="molecule type" value="Genomic_DNA"/>
</dbReference>
<reference evidence="3 4" key="1">
    <citation type="submission" date="2016-11" db="EMBL/GenBank/DDBJ databases">
        <authorList>
            <person name="Jaros S."/>
            <person name="Januszkiewicz K."/>
            <person name="Wedrychowicz H."/>
        </authorList>
    </citation>
    <scope>NUCLEOTIDE SEQUENCE [LARGE SCALE GENOMIC DNA]</scope>
    <source>
        <strain evidence="3 4">DSM 24787</strain>
    </source>
</reference>
<name>A0A1N6JMV6_9BACT</name>
<dbReference type="Proteomes" id="UP000185003">
    <property type="component" value="Unassembled WGS sequence"/>
</dbReference>
<accession>A0A1N6JMV6</accession>
<keyword evidence="4" id="KW-1185">Reference proteome</keyword>
<organism evidence="3 4">
    <name type="scientific">Chitinophaga niabensis</name>
    <dbReference type="NCBI Taxonomy" id="536979"/>
    <lineage>
        <taxon>Bacteria</taxon>
        <taxon>Pseudomonadati</taxon>
        <taxon>Bacteroidota</taxon>
        <taxon>Chitinophagia</taxon>
        <taxon>Chitinophagales</taxon>
        <taxon>Chitinophagaceae</taxon>
        <taxon>Chitinophaga</taxon>
    </lineage>
</organism>